<reference evidence="3 4" key="1">
    <citation type="submission" date="2018-05" db="EMBL/GenBank/DDBJ databases">
        <title>Freshwater and sediment microbial communities from various areas in North America, analyzing microbe dynamics in response to fracking.</title>
        <authorList>
            <person name="Lamendella R."/>
        </authorList>
    </citation>
    <scope>NUCLEOTIDE SEQUENCE [LARGE SCALE GENOMIC DNA]</scope>
    <source>
        <strain evidence="3 4">125B1</strain>
    </source>
</reference>
<keyword evidence="2" id="KW-0812">Transmembrane</keyword>
<evidence type="ECO:0000256" key="2">
    <source>
        <dbReference type="SAM" id="Phobius"/>
    </source>
</evidence>
<proteinExistence type="predicted"/>
<keyword evidence="1" id="KW-0175">Coiled coil</keyword>
<dbReference type="AlphaFoldDB" id="A0A317QBG9"/>
<keyword evidence="2" id="KW-1133">Transmembrane helix</keyword>
<comment type="caution">
    <text evidence="3">The sequence shown here is derived from an EMBL/GenBank/DDBJ whole genome shotgun (WGS) entry which is preliminary data.</text>
</comment>
<dbReference type="Proteomes" id="UP000246964">
    <property type="component" value="Unassembled WGS sequence"/>
</dbReference>
<evidence type="ECO:0000256" key="1">
    <source>
        <dbReference type="SAM" id="Coils"/>
    </source>
</evidence>
<protein>
    <submittedName>
        <fullName evidence="3">MSHA biogenesis protein MshJ</fullName>
    </submittedName>
</protein>
<dbReference type="RefSeq" id="WP_110076012.1">
    <property type="nucleotide sequence ID" value="NZ_QGTT01000007.1"/>
</dbReference>
<organism evidence="3 4">
    <name type="scientific">Pseudidiomarina maritima</name>
    <dbReference type="NCBI Taxonomy" id="519453"/>
    <lineage>
        <taxon>Bacteria</taxon>
        <taxon>Pseudomonadati</taxon>
        <taxon>Pseudomonadota</taxon>
        <taxon>Gammaproteobacteria</taxon>
        <taxon>Alteromonadales</taxon>
        <taxon>Idiomarinaceae</taxon>
        <taxon>Pseudidiomarina</taxon>
    </lineage>
</organism>
<keyword evidence="2" id="KW-0472">Membrane</keyword>
<accession>A0A317QBG9</accession>
<evidence type="ECO:0000313" key="3">
    <source>
        <dbReference type="EMBL" id="PWW13075.1"/>
    </source>
</evidence>
<name>A0A317QBG9_9GAMM</name>
<feature type="coiled-coil region" evidence="1">
    <location>
        <begin position="58"/>
        <end position="111"/>
    </location>
</feature>
<gene>
    <name evidence="3" type="ORF">DET45_107106</name>
</gene>
<evidence type="ECO:0000313" key="4">
    <source>
        <dbReference type="Proteomes" id="UP000246964"/>
    </source>
</evidence>
<sequence length="218" mass="25324">MMQQLTQQWQQWQQQFLLLPQGRRKFWLALAVAVVVYLGVWLVLLPTQEQLATERQTQRQQQQQISIFEQELAAVKARLAGDPKAELKSRRGQLQERLDRLEAQLNAEANYISASDNKALLRALLDSASGIKVQSAQALPPERVYQDAQDETTAIYKHRLQLSVTGDFFAVRNYLNRLEQLDWNFYWQKLDYRVKQAPQAEVTIEIYTLSLERGYVAS</sequence>
<feature type="transmembrane region" description="Helical" evidence="2">
    <location>
        <begin position="26"/>
        <end position="45"/>
    </location>
</feature>
<keyword evidence="4" id="KW-1185">Reference proteome</keyword>
<dbReference type="OrthoDB" id="9151209at2"/>
<dbReference type="EMBL" id="QGTT01000007">
    <property type="protein sequence ID" value="PWW13075.1"/>
    <property type="molecule type" value="Genomic_DNA"/>
</dbReference>